<dbReference type="Gene3D" id="1.20.1250.20">
    <property type="entry name" value="MFS general substrate transporter like domains"/>
    <property type="match status" value="1"/>
</dbReference>
<keyword evidence="8" id="KW-1185">Reference proteome</keyword>
<keyword evidence="3 5" id="KW-1133">Transmembrane helix</keyword>
<dbReference type="InterPro" id="IPR011701">
    <property type="entry name" value="MFS"/>
</dbReference>
<evidence type="ECO:0000313" key="7">
    <source>
        <dbReference type="EMBL" id="KAJ5087827.1"/>
    </source>
</evidence>
<organism evidence="7 8">
    <name type="scientific">Penicillium angulare</name>
    <dbReference type="NCBI Taxonomy" id="116970"/>
    <lineage>
        <taxon>Eukaryota</taxon>
        <taxon>Fungi</taxon>
        <taxon>Dikarya</taxon>
        <taxon>Ascomycota</taxon>
        <taxon>Pezizomycotina</taxon>
        <taxon>Eurotiomycetes</taxon>
        <taxon>Eurotiomycetidae</taxon>
        <taxon>Eurotiales</taxon>
        <taxon>Aspergillaceae</taxon>
        <taxon>Penicillium</taxon>
    </lineage>
</organism>
<dbReference type="GO" id="GO:0015174">
    <property type="term" value="F:basic amino acid transmembrane transporter activity"/>
    <property type="evidence" value="ECO:0007669"/>
    <property type="project" value="TreeGrafter"/>
</dbReference>
<comment type="caution">
    <text evidence="7">The sequence shown here is derived from an EMBL/GenBank/DDBJ whole genome shotgun (WGS) entry which is preliminary data.</text>
</comment>
<dbReference type="Proteomes" id="UP001149165">
    <property type="component" value="Unassembled WGS sequence"/>
</dbReference>
<accession>A0A9W9K0P4</accession>
<evidence type="ECO:0000256" key="4">
    <source>
        <dbReference type="ARBA" id="ARBA00023136"/>
    </source>
</evidence>
<feature type="transmembrane region" description="Helical" evidence="5">
    <location>
        <begin position="136"/>
        <end position="153"/>
    </location>
</feature>
<reference evidence="7" key="1">
    <citation type="submission" date="2022-11" db="EMBL/GenBank/DDBJ databases">
        <authorList>
            <person name="Petersen C."/>
        </authorList>
    </citation>
    <scope>NUCLEOTIDE SEQUENCE</scope>
    <source>
        <strain evidence="7">IBT 30069</strain>
    </source>
</reference>
<evidence type="ECO:0000256" key="1">
    <source>
        <dbReference type="ARBA" id="ARBA00004141"/>
    </source>
</evidence>
<keyword evidence="2 5" id="KW-0812">Transmembrane</keyword>
<dbReference type="PROSITE" id="PS50850">
    <property type="entry name" value="MFS"/>
    <property type="match status" value="1"/>
</dbReference>
<evidence type="ECO:0000259" key="6">
    <source>
        <dbReference type="PROSITE" id="PS50850"/>
    </source>
</evidence>
<feature type="transmembrane region" description="Helical" evidence="5">
    <location>
        <begin position="165"/>
        <end position="184"/>
    </location>
</feature>
<dbReference type="OrthoDB" id="6770063at2759"/>
<dbReference type="EMBL" id="JAPQKH010000007">
    <property type="protein sequence ID" value="KAJ5087827.1"/>
    <property type="molecule type" value="Genomic_DNA"/>
</dbReference>
<name>A0A9W9K0P4_9EURO</name>
<dbReference type="PANTHER" id="PTHR23501:SF33">
    <property type="entry name" value="MAJOR FACILITATOR SUPERFAMILY (MFS) PROFILE DOMAIN-CONTAINING PROTEIN"/>
    <property type="match status" value="1"/>
</dbReference>
<dbReference type="InterPro" id="IPR020846">
    <property type="entry name" value="MFS_dom"/>
</dbReference>
<comment type="subcellular location">
    <subcellularLocation>
        <location evidence="1">Membrane</location>
        <topology evidence="1">Multi-pass membrane protein</topology>
    </subcellularLocation>
</comment>
<feature type="transmembrane region" description="Helical" evidence="5">
    <location>
        <begin position="71"/>
        <end position="91"/>
    </location>
</feature>
<gene>
    <name evidence="7" type="ORF">N7456_011443</name>
</gene>
<dbReference type="PANTHER" id="PTHR23501">
    <property type="entry name" value="MAJOR FACILITATOR SUPERFAMILY"/>
    <property type="match status" value="1"/>
</dbReference>
<dbReference type="InterPro" id="IPR036259">
    <property type="entry name" value="MFS_trans_sf"/>
</dbReference>
<sequence length="201" mass="22045">MTVAVPVGAPLGGALTSWVGWRWGFLFQVPMTLICLIVASLRLKAPKSKSESEHEHETLVSARADLNVRGIFLLGLSVMSLMTICQFIGEISSQSNIWLPMLATLFFASVLLYGINERCWTNAPLAPLELLKTNGIGAIYLTQLFLFFSYGGVEYWIRTEDFGNSLASATIMPVVFGNVVGGIVGSRTVQRYAVPSLHNMR</sequence>
<evidence type="ECO:0000256" key="2">
    <source>
        <dbReference type="ARBA" id="ARBA00022692"/>
    </source>
</evidence>
<evidence type="ECO:0000313" key="8">
    <source>
        <dbReference type="Proteomes" id="UP001149165"/>
    </source>
</evidence>
<dbReference type="GO" id="GO:0000329">
    <property type="term" value="C:fungal-type vacuole membrane"/>
    <property type="evidence" value="ECO:0007669"/>
    <property type="project" value="TreeGrafter"/>
</dbReference>
<feature type="transmembrane region" description="Helical" evidence="5">
    <location>
        <begin position="20"/>
        <end position="41"/>
    </location>
</feature>
<reference evidence="7" key="2">
    <citation type="journal article" date="2023" name="IMA Fungus">
        <title>Comparative genomic study of the Penicillium genus elucidates a diverse pangenome and 15 lateral gene transfer events.</title>
        <authorList>
            <person name="Petersen C."/>
            <person name="Sorensen T."/>
            <person name="Nielsen M.R."/>
            <person name="Sondergaard T.E."/>
            <person name="Sorensen J.L."/>
            <person name="Fitzpatrick D.A."/>
            <person name="Frisvad J.C."/>
            <person name="Nielsen K.L."/>
        </authorList>
    </citation>
    <scope>NUCLEOTIDE SEQUENCE</scope>
    <source>
        <strain evidence="7">IBT 30069</strain>
    </source>
</reference>
<keyword evidence="4 5" id="KW-0472">Membrane</keyword>
<feature type="domain" description="Major facilitator superfamily (MFS) profile" evidence="6">
    <location>
        <begin position="1"/>
        <end position="201"/>
    </location>
</feature>
<protein>
    <recommendedName>
        <fullName evidence="6">Major facilitator superfamily (MFS) profile domain-containing protein</fullName>
    </recommendedName>
</protein>
<evidence type="ECO:0000256" key="3">
    <source>
        <dbReference type="ARBA" id="ARBA00022989"/>
    </source>
</evidence>
<dbReference type="SUPFAM" id="SSF103473">
    <property type="entry name" value="MFS general substrate transporter"/>
    <property type="match status" value="1"/>
</dbReference>
<proteinExistence type="predicted"/>
<feature type="transmembrane region" description="Helical" evidence="5">
    <location>
        <begin position="97"/>
        <end position="115"/>
    </location>
</feature>
<dbReference type="AlphaFoldDB" id="A0A9W9K0P4"/>
<dbReference type="Pfam" id="PF07690">
    <property type="entry name" value="MFS_1"/>
    <property type="match status" value="1"/>
</dbReference>
<evidence type="ECO:0000256" key="5">
    <source>
        <dbReference type="SAM" id="Phobius"/>
    </source>
</evidence>